<proteinExistence type="inferred from homology"/>
<dbReference type="Proteomes" id="UP001278050">
    <property type="component" value="Unassembled WGS sequence"/>
</dbReference>
<dbReference type="RefSeq" id="WP_074682682.1">
    <property type="nucleotide sequence ID" value="NZ_CBCSET010000012.1"/>
</dbReference>
<evidence type="ECO:0000313" key="6">
    <source>
        <dbReference type="EMBL" id="SDF95642.1"/>
    </source>
</evidence>
<reference evidence="5 8" key="2">
    <citation type="submission" date="2023-11" db="EMBL/GenBank/DDBJ databases">
        <title>MicrobeMod: A computational toolkit for identifying prokaryotic methylation and restriction-modification with nanopore sequencing.</title>
        <authorList>
            <person name="Crits-Christoph A."/>
            <person name="Kang S.C."/>
            <person name="Lee H."/>
            <person name="Ostrov N."/>
        </authorList>
    </citation>
    <scope>NUCLEOTIDE SEQUENCE [LARGE SCALE GENOMIC DNA]</scope>
    <source>
        <strain evidence="5 8">ATCC BAA-571</strain>
    </source>
</reference>
<dbReference type="SUPFAM" id="SSF56935">
    <property type="entry name" value="Porins"/>
    <property type="match status" value="1"/>
</dbReference>
<reference evidence="6 7" key="1">
    <citation type="submission" date="2016-10" db="EMBL/GenBank/DDBJ databases">
        <authorList>
            <person name="de Groot N.N."/>
        </authorList>
    </citation>
    <scope>NUCLEOTIDE SEQUENCE [LARGE SCALE GENOMIC DNA]</scope>
    <source>
        <strain evidence="6 7">JCM 10630</strain>
    </source>
</reference>
<dbReference type="GO" id="GO:0016020">
    <property type="term" value="C:membrane"/>
    <property type="evidence" value="ECO:0007669"/>
    <property type="project" value="InterPro"/>
</dbReference>
<dbReference type="InterPro" id="IPR023614">
    <property type="entry name" value="Porin_dom_sf"/>
</dbReference>
<organism evidence="6 7">
    <name type="scientific">Ectopseudomonas alcaliphila</name>
    <dbReference type="NCBI Taxonomy" id="101564"/>
    <lineage>
        <taxon>Bacteria</taxon>
        <taxon>Pseudomonadati</taxon>
        <taxon>Pseudomonadota</taxon>
        <taxon>Gammaproteobacteria</taxon>
        <taxon>Pseudomonadales</taxon>
        <taxon>Pseudomonadaceae</taxon>
        <taxon>Ectopseudomonas</taxon>
    </lineage>
</organism>
<dbReference type="Pfam" id="PF03573">
    <property type="entry name" value="OprD"/>
    <property type="match status" value="1"/>
</dbReference>
<evidence type="ECO:0000313" key="7">
    <source>
        <dbReference type="Proteomes" id="UP000182413"/>
    </source>
</evidence>
<protein>
    <submittedName>
        <fullName evidence="5">OprD family porin</fullName>
    </submittedName>
    <submittedName>
        <fullName evidence="6">Outer membrane porin, OprD family</fullName>
    </submittedName>
</protein>
<evidence type="ECO:0000256" key="2">
    <source>
        <dbReference type="ARBA" id="ARBA00022448"/>
    </source>
</evidence>
<dbReference type="Proteomes" id="UP000182413">
    <property type="component" value="Unassembled WGS sequence"/>
</dbReference>
<name>A0A1G7QAT5_9GAMM</name>
<dbReference type="OrthoDB" id="6759120at2"/>
<dbReference type="Gene3D" id="2.40.160.10">
    <property type="entry name" value="Porin"/>
    <property type="match status" value="1"/>
</dbReference>
<gene>
    <name evidence="6" type="ORF">SAMN05216575_1159</name>
    <name evidence="5" type="ORF">SIM71_15765</name>
</gene>
<comment type="similarity">
    <text evidence="1">Belongs to the outer membrane porin (Opr) (TC 1.B.25) family.</text>
</comment>
<evidence type="ECO:0000256" key="1">
    <source>
        <dbReference type="ARBA" id="ARBA00009075"/>
    </source>
</evidence>
<accession>A0A1G7QAT5</accession>
<dbReference type="PANTHER" id="PTHR34596:SF2">
    <property type="entry name" value="CHITOPORIN"/>
    <property type="match status" value="1"/>
</dbReference>
<evidence type="ECO:0000256" key="3">
    <source>
        <dbReference type="ARBA" id="ARBA00022729"/>
    </source>
</evidence>
<dbReference type="EMBL" id="JAWXXP010000001">
    <property type="protein sequence ID" value="MDX5993526.1"/>
    <property type="molecule type" value="Genomic_DNA"/>
</dbReference>
<keyword evidence="8" id="KW-1185">Reference proteome</keyword>
<keyword evidence="2" id="KW-0813">Transport</keyword>
<sequence length="439" mass="46879">MRKTSLALAVAASTLGLSQVAFADFIGDSKASLTMRNFYFDQNTKNTTNNNGEASEWGQGFILNYQSGFTEGTVGFGVDAVGMLGVRLDGGGRNTKAGRDRTPGQLFPLESDGSAVDDFSKAGATAKVRVSKTEGRVGTLMPKLPILVSNDGRLLPQMFEGGMITSNEIDNLTLTAGQIEHAVSRASSNSTGLSVAGGSEASNKFYFAGGDWKINSDLTAQYYYANLEDYYKQHFAGLGHNLALGEGSLKTDLRYFRTTSDGKNGKEAGYSVGGYTRNGNGKIDNNTWSAAFTYSLGSHAVMLGHQRVSEDSNFVQLNQGGIEGSSGASVYLLTDRLVNSFTRAGERTTFGQYSYDFATLGAPGLKASVAYLKGTNVKVAGGNDAKEWERDIALDYAFQDGALKGLGLGWRYGVLRGNVPGQSDADQNRLIVSYTLPLM</sequence>
<dbReference type="AlphaFoldDB" id="A0A1G7QAT5"/>
<keyword evidence="3 4" id="KW-0732">Signal</keyword>
<dbReference type="GO" id="GO:0015288">
    <property type="term" value="F:porin activity"/>
    <property type="evidence" value="ECO:0007669"/>
    <property type="project" value="TreeGrafter"/>
</dbReference>
<dbReference type="EMBL" id="FNAE01000015">
    <property type="protein sequence ID" value="SDF95642.1"/>
    <property type="molecule type" value="Genomic_DNA"/>
</dbReference>
<evidence type="ECO:0000313" key="8">
    <source>
        <dbReference type="Proteomes" id="UP001278050"/>
    </source>
</evidence>
<feature type="signal peptide" evidence="4">
    <location>
        <begin position="1"/>
        <end position="23"/>
    </location>
</feature>
<dbReference type="InterPro" id="IPR005318">
    <property type="entry name" value="OM_porin_bac"/>
</dbReference>
<feature type="chain" id="PRO_5010256072" evidence="4">
    <location>
        <begin position="24"/>
        <end position="439"/>
    </location>
</feature>
<evidence type="ECO:0000313" key="5">
    <source>
        <dbReference type="EMBL" id="MDX5993526.1"/>
    </source>
</evidence>
<dbReference type="PANTHER" id="PTHR34596">
    <property type="entry name" value="CHITOPORIN"/>
    <property type="match status" value="1"/>
</dbReference>
<evidence type="ECO:0000256" key="4">
    <source>
        <dbReference type="SAM" id="SignalP"/>
    </source>
</evidence>